<reference evidence="1" key="1">
    <citation type="journal article" date="2019" name="Sci. Rep.">
        <title>Draft genome of Tanacetum cinerariifolium, the natural source of mosquito coil.</title>
        <authorList>
            <person name="Yamashiro T."/>
            <person name="Shiraishi A."/>
            <person name="Satake H."/>
            <person name="Nakayama K."/>
        </authorList>
    </citation>
    <scope>NUCLEOTIDE SEQUENCE</scope>
</reference>
<protein>
    <submittedName>
        <fullName evidence="1">Uncharacterized protein</fullName>
    </submittedName>
</protein>
<dbReference type="EMBL" id="BKCJ010221074">
    <property type="protein sequence ID" value="GEY90539.1"/>
    <property type="molecule type" value="Genomic_DNA"/>
</dbReference>
<sequence>ERVTVFDVWREVVVSGMKWDREEANGG</sequence>
<feature type="non-terminal residue" evidence="1">
    <location>
        <position position="1"/>
    </location>
</feature>
<gene>
    <name evidence="1" type="ORF">Tci_462513</name>
</gene>
<evidence type="ECO:0000313" key="1">
    <source>
        <dbReference type="EMBL" id="GEY90539.1"/>
    </source>
</evidence>
<proteinExistence type="predicted"/>
<organism evidence="1">
    <name type="scientific">Tanacetum cinerariifolium</name>
    <name type="common">Dalmatian daisy</name>
    <name type="synonym">Chrysanthemum cinerariifolium</name>
    <dbReference type="NCBI Taxonomy" id="118510"/>
    <lineage>
        <taxon>Eukaryota</taxon>
        <taxon>Viridiplantae</taxon>
        <taxon>Streptophyta</taxon>
        <taxon>Embryophyta</taxon>
        <taxon>Tracheophyta</taxon>
        <taxon>Spermatophyta</taxon>
        <taxon>Magnoliopsida</taxon>
        <taxon>eudicotyledons</taxon>
        <taxon>Gunneridae</taxon>
        <taxon>Pentapetalae</taxon>
        <taxon>asterids</taxon>
        <taxon>campanulids</taxon>
        <taxon>Asterales</taxon>
        <taxon>Asteraceae</taxon>
        <taxon>Asteroideae</taxon>
        <taxon>Anthemideae</taxon>
        <taxon>Anthemidinae</taxon>
        <taxon>Tanacetum</taxon>
    </lineage>
</organism>
<comment type="caution">
    <text evidence="1">The sequence shown here is derived from an EMBL/GenBank/DDBJ whole genome shotgun (WGS) entry which is preliminary data.</text>
</comment>
<dbReference type="AlphaFoldDB" id="A0A699HW44"/>
<accession>A0A699HW44</accession>
<name>A0A699HW44_TANCI</name>